<dbReference type="PANTHER" id="PTHR22731:SF3">
    <property type="entry name" value="RIBONUCLEASES P_MRP PROTEIN SUBUNIT POP1"/>
    <property type="match status" value="1"/>
</dbReference>
<evidence type="ECO:0000259" key="7">
    <source>
        <dbReference type="Pfam" id="PF22770"/>
    </source>
</evidence>
<organism evidence="8 9">
    <name type="scientific">Microdochium trichocladiopsis</name>
    <dbReference type="NCBI Taxonomy" id="1682393"/>
    <lineage>
        <taxon>Eukaryota</taxon>
        <taxon>Fungi</taxon>
        <taxon>Dikarya</taxon>
        <taxon>Ascomycota</taxon>
        <taxon>Pezizomycotina</taxon>
        <taxon>Sordariomycetes</taxon>
        <taxon>Xylariomycetidae</taxon>
        <taxon>Xylariales</taxon>
        <taxon>Microdochiaceae</taxon>
        <taxon>Microdochium</taxon>
    </lineage>
</organism>
<dbReference type="InterPro" id="IPR012590">
    <property type="entry name" value="POPLD_dom"/>
</dbReference>
<dbReference type="RefSeq" id="XP_046016337.1">
    <property type="nucleotide sequence ID" value="XM_046148938.1"/>
</dbReference>
<reference evidence="8" key="1">
    <citation type="journal article" date="2021" name="Nat. Commun.">
        <title>Genetic determinants of endophytism in the Arabidopsis root mycobiome.</title>
        <authorList>
            <person name="Mesny F."/>
            <person name="Miyauchi S."/>
            <person name="Thiergart T."/>
            <person name="Pickel B."/>
            <person name="Atanasova L."/>
            <person name="Karlsson M."/>
            <person name="Huettel B."/>
            <person name="Barry K.W."/>
            <person name="Haridas S."/>
            <person name="Chen C."/>
            <person name="Bauer D."/>
            <person name="Andreopoulos W."/>
            <person name="Pangilinan J."/>
            <person name="LaButti K."/>
            <person name="Riley R."/>
            <person name="Lipzen A."/>
            <person name="Clum A."/>
            <person name="Drula E."/>
            <person name="Henrissat B."/>
            <person name="Kohler A."/>
            <person name="Grigoriev I.V."/>
            <person name="Martin F.M."/>
            <person name="Hacquard S."/>
        </authorList>
    </citation>
    <scope>NUCLEOTIDE SEQUENCE</scope>
    <source>
        <strain evidence="8">MPI-CAGE-CH-0230</strain>
    </source>
</reference>
<feature type="compositionally biased region" description="Basic residues" evidence="4">
    <location>
        <begin position="68"/>
        <end position="82"/>
    </location>
</feature>
<evidence type="ECO:0000259" key="6">
    <source>
        <dbReference type="Pfam" id="PF08170"/>
    </source>
</evidence>
<feature type="domain" description="POP1 C-terminal" evidence="7">
    <location>
        <begin position="683"/>
        <end position="911"/>
    </location>
</feature>
<dbReference type="AlphaFoldDB" id="A0A9P8YAS2"/>
<feature type="non-terminal residue" evidence="8">
    <location>
        <position position="1"/>
    </location>
</feature>
<dbReference type="GO" id="GO:0001682">
    <property type="term" value="P:tRNA 5'-leader removal"/>
    <property type="evidence" value="ECO:0007669"/>
    <property type="project" value="InterPro"/>
</dbReference>
<dbReference type="GO" id="GO:0000172">
    <property type="term" value="C:ribonuclease MRP complex"/>
    <property type="evidence" value="ECO:0007669"/>
    <property type="project" value="InterPro"/>
</dbReference>
<feature type="region of interest" description="Disordered" evidence="4">
    <location>
        <begin position="459"/>
        <end position="482"/>
    </location>
</feature>
<feature type="region of interest" description="Disordered" evidence="4">
    <location>
        <begin position="68"/>
        <end position="106"/>
    </location>
</feature>
<keyword evidence="9" id="KW-1185">Reference proteome</keyword>
<comment type="subcellular location">
    <subcellularLocation>
        <location evidence="1">Nucleus</location>
    </subcellularLocation>
</comment>
<dbReference type="Pfam" id="PF06978">
    <property type="entry name" value="POP1_N"/>
    <property type="match status" value="1"/>
</dbReference>
<dbReference type="OrthoDB" id="442863at2759"/>
<evidence type="ECO:0000313" key="8">
    <source>
        <dbReference type="EMBL" id="KAH7037216.1"/>
    </source>
</evidence>
<evidence type="ECO:0000313" key="9">
    <source>
        <dbReference type="Proteomes" id="UP000756346"/>
    </source>
</evidence>
<dbReference type="GO" id="GO:0005655">
    <property type="term" value="C:nucleolar ribonuclease P complex"/>
    <property type="evidence" value="ECO:0007669"/>
    <property type="project" value="InterPro"/>
</dbReference>
<evidence type="ECO:0000256" key="3">
    <source>
        <dbReference type="ARBA" id="ARBA00023242"/>
    </source>
</evidence>
<comment type="caution">
    <text evidence="8">The sequence shown here is derived from an EMBL/GenBank/DDBJ whole genome shotgun (WGS) entry which is preliminary data.</text>
</comment>
<feature type="non-terminal residue" evidence="8">
    <location>
        <position position="912"/>
    </location>
</feature>
<dbReference type="Pfam" id="PF22770">
    <property type="entry name" value="POP1_C"/>
    <property type="match status" value="1"/>
</dbReference>
<name>A0A9P8YAS2_9PEZI</name>
<protein>
    <submittedName>
        <fullName evidence="8">Ribonucleases P/MRP protein subunit POP1-domain-containing protein</fullName>
    </submittedName>
</protein>
<dbReference type="GeneID" id="70178484"/>
<evidence type="ECO:0000256" key="4">
    <source>
        <dbReference type="SAM" id="MobiDB-lite"/>
    </source>
</evidence>
<sequence>RPTIRDVRAIAVSKADPAVQDGQLNVQSFIDARSFELKALTESMRRTKASSTSRAFQIVPITLRRRTAAHNHKRVPKRLQPRAKREMVQDNTPTVNSKTRKPGSTRNRLRAENARRLGLLAKRKKLLKSEKPGLDKKTLSLRAARPKIRRNTLNDPVVTNRKFRRRQINKTWLPTHLWHTKRARMTEPSKPLWRFAIPLTPSNKSYRPTHRAQFDRGALAWDMSYISTIGLAGRLSGVRNVLKAIGLNHDRLWDDRGERWRAGAVHWTGLLKKQVAGAATVIAPATVIWNPVGPSESGDDDMEKQQRRLFIRVHPSAFFDTFDELLRLARTNNPRPYVEDLRYEIGAIDLVGPSSTEALMAILKPHAEDTAKSLGEKFQTLFGLKDPASLPLGSMFAFSAADPRLRYPFLPRRHITTTAEGDAQARNKLYEVLSTFHKEPAGGAMALFDRDARFKASRLPSQKSINRRKSKGAPGAPLKTTPEDPAIPVIVLASRHPTDPQAPGVWSVLLPWKCVLPFWYCLMHYPLSTGGNPQFGGLDELRQLSFERGLPWFPGDVPGTKAGNAWELEQRDLRLKKWQRMPKGKRHNYETLNLGGGRKGEIGPGWSCAFELLFPGNGADEIPGNSATAELDVDMEDAEPKAAGPVSVPSNDNPLGKLSFLPKLAFNTLLQQDSGMQISTGNLVTIKIRMITKGTPLACARIYRLPTDFKRLEATLDQESAMDADGPVSKPGSADVPASFPVSDQQQSFSKAIPAGQLHEQWLSLLPNHNRKKPYPNENNNFNGAAATTVAKASRQRPLTVEDRQRLIAQQLTAPLAASPASAARSAGTGQPICPDAHDLIGFVTKGEFNLRDGRGEGIGSLSAVLAAEELRRYATAGGGRGAAGLGDIASRLCVVRNVGEDVGRLARWELV</sequence>
<dbReference type="Proteomes" id="UP000756346">
    <property type="component" value="Unassembled WGS sequence"/>
</dbReference>
<keyword evidence="3" id="KW-0539">Nucleus</keyword>
<proteinExistence type="predicted"/>
<feature type="domain" description="Pop1 N-terminal" evidence="5">
    <location>
        <begin position="29"/>
        <end position="233"/>
    </location>
</feature>
<gene>
    <name evidence="8" type="ORF">B0I36DRAFT_212568</name>
</gene>
<dbReference type="Pfam" id="PF08170">
    <property type="entry name" value="POPLD"/>
    <property type="match status" value="1"/>
</dbReference>
<dbReference type="EMBL" id="JAGTJQ010000002">
    <property type="protein sequence ID" value="KAH7037216.1"/>
    <property type="molecule type" value="Genomic_DNA"/>
</dbReference>
<accession>A0A9P8YAS2</accession>
<keyword evidence="2" id="KW-0819">tRNA processing</keyword>
<feature type="domain" description="POPLD" evidence="6">
    <location>
        <begin position="506"/>
        <end position="609"/>
    </location>
</feature>
<evidence type="ECO:0000256" key="2">
    <source>
        <dbReference type="ARBA" id="ARBA00022694"/>
    </source>
</evidence>
<dbReference type="InterPro" id="IPR009723">
    <property type="entry name" value="Pop1_N"/>
</dbReference>
<dbReference type="InterPro" id="IPR055079">
    <property type="entry name" value="POP1_C"/>
</dbReference>
<dbReference type="InterPro" id="IPR039182">
    <property type="entry name" value="Pop1"/>
</dbReference>
<evidence type="ECO:0000256" key="1">
    <source>
        <dbReference type="ARBA" id="ARBA00004123"/>
    </source>
</evidence>
<dbReference type="PANTHER" id="PTHR22731">
    <property type="entry name" value="RIBONUCLEASES P/MRP PROTEIN SUBUNIT POP1"/>
    <property type="match status" value="1"/>
</dbReference>
<evidence type="ECO:0000259" key="5">
    <source>
        <dbReference type="Pfam" id="PF06978"/>
    </source>
</evidence>